<accession>A0A2J6TA66</accession>
<evidence type="ECO:0000313" key="1">
    <source>
        <dbReference type="EMBL" id="PMD59917.1"/>
    </source>
</evidence>
<gene>
    <name evidence="1" type="ORF">K444DRAFT_529476</name>
</gene>
<dbReference type="OrthoDB" id="5427984at2759"/>
<sequence length="254" mass="28152">MKILNPDEQDVCVELVDPPTAAHKLLIILSLVAVHGLGAMPDITWTHKTSGVNWLKDLLPSQMPKTRILRFGYDSLWLGRDPIRTSIESIATLLLNCLKRHRKVTECPHRPIIFLGHCFGGLVIEAALCRANLAKHKWPYILDATVGVAFLGTPHRGSDSFGPNGGMSHANILALIAASSYLKAEFSVVKYLDNEHRTLLDVSSSFLAILSSPEMRDRIDISCFYESRAASIEKITGVDVTVRTFVEFKCTVQD</sequence>
<organism evidence="1 2">
    <name type="scientific">Hyaloscypha bicolor E</name>
    <dbReference type="NCBI Taxonomy" id="1095630"/>
    <lineage>
        <taxon>Eukaryota</taxon>
        <taxon>Fungi</taxon>
        <taxon>Dikarya</taxon>
        <taxon>Ascomycota</taxon>
        <taxon>Pezizomycotina</taxon>
        <taxon>Leotiomycetes</taxon>
        <taxon>Helotiales</taxon>
        <taxon>Hyaloscyphaceae</taxon>
        <taxon>Hyaloscypha</taxon>
        <taxon>Hyaloscypha bicolor</taxon>
    </lineage>
</organism>
<dbReference type="SUPFAM" id="SSF53474">
    <property type="entry name" value="alpha/beta-Hydrolases"/>
    <property type="match status" value="1"/>
</dbReference>
<dbReference type="GeneID" id="36582893"/>
<protein>
    <recommendedName>
        <fullName evidence="3">DUF676 domain-containing protein</fullName>
    </recommendedName>
</protein>
<proteinExistence type="predicted"/>
<keyword evidence="2" id="KW-1185">Reference proteome</keyword>
<dbReference type="PANTHER" id="PTHR48182:SF3">
    <property type="entry name" value="DUF676 DOMAIN-CONTAINING PROTEIN"/>
    <property type="match status" value="1"/>
</dbReference>
<evidence type="ECO:0000313" key="2">
    <source>
        <dbReference type="Proteomes" id="UP000235371"/>
    </source>
</evidence>
<dbReference type="InterPro" id="IPR029058">
    <property type="entry name" value="AB_hydrolase_fold"/>
</dbReference>
<dbReference type="AlphaFoldDB" id="A0A2J6TA66"/>
<reference evidence="1 2" key="1">
    <citation type="submission" date="2016-04" db="EMBL/GenBank/DDBJ databases">
        <title>A degradative enzymes factory behind the ericoid mycorrhizal symbiosis.</title>
        <authorList>
            <consortium name="DOE Joint Genome Institute"/>
            <person name="Martino E."/>
            <person name="Morin E."/>
            <person name="Grelet G."/>
            <person name="Kuo A."/>
            <person name="Kohler A."/>
            <person name="Daghino S."/>
            <person name="Barry K."/>
            <person name="Choi C."/>
            <person name="Cichocki N."/>
            <person name="Clum A."/>
            <person name="Copeland A."/>
            <person name="Hainaut M."/>
            <person name="Haridas S."/>
            <person name="Labutti K."/>
            <person name="Lindquist E."/>
            <person name="Lipzen A."/>
            <person name="Khouja H.-R."/>
            <person name="Murat C."/>
            <person name="Ohm R."/>
            <person name="Olson A."/>
            <person name="Spatafora J."/>
            <person name="Veneault-Fourrey C."/>
            <person name="Henrissat B."/>
            <person name="Grigoriev I."/>
            <person name="Martin F."/>
            <person name="Perotto S."/>
        </authorList>
    </citation>
    <scope>NUCLEOTIDE SEQUENCE [LARGE SCALE GENOMIC DNA]</scope>
    <source>
        <strain evidence="1 2">E</strain>
    </source>
</reference>
<dbReference type="InParanoid" id="A0A2J6TA66"/>
<name>A0A2J6TA66_9HELO</name>
<dbReference type="PANTHER" id="PTHR48182">
    <property type="entry name" value="PROTEIN SERAC1"/>
    <property type="match status" value="1"/>
</dbReference>
<dbReference type="Proteomes" id="UP000235371">
    <property type="component" value="Unassembled WGS sequence"/>
</dbReference>
<dbReference type="Gene3D" id="3.40.50.1820">
    <property type="entry name" value="alpha/beta hydrolase"/>
    <property type="match status" value="1"/>
</dbReference>
<dbReference type="InterPro" id="IPR052374">
    <property type="entry name" value="SERAC1"/>
</dbReference>
<dbReference type="RefSeq" id="XP_024736821.1">
    <property type="nucleotide sequence ID" value="XM_024874813.1"/>
</dbReference>
<dbReference type="EMBL" id="KZ613803">
    <property type="protein sequence ID" value="PMD59917.1"/>
    <property type="molecule type" value="Genomic_DNA"/>
</dbReference>
<evidence type="ECO:0008006" key="3">
    <source>
        <dbReference type="Google" id="ProtNLM"/>
    </source>
</evidence>